<gene>
    <name evidence="7" type="ORF">KUCA_T00004289001</name>
</gene>
<accession>W6MSV6</accession>
<dbReference type="OrthoDB" id="5977743at2759"/>
<protein>
    <recommendedName>
        <fullName evidence="6">Calcineurin-like phosphoesterase domain-containing protein</fullName>
    </recommendedName>
</protein>
<dbReference type="Pfam" id="PF00149">
    <property type="entry name" value="Metallophos"/>
    <property type="match status" value="1"/>
</dbReference>
<dbReference type="AlphaFoldDB" id="W6MSV6"/>
<evidence type="ECO:0000256" key="4">
    <source>
        <dbReference type="ARBA" id="ARBA00023136"/>
    </source>
</evidence>
<dbReference type="HOGENOM" id="CLU_011607_0_0_1"/>
<reference evidence="7" key="2">
    <citation type="submission" date="2014-02" db="EMBL/GenBank/DDBJ databases">
        <title>Complete DNA sequence of /Kuraishia capsulata/ illustrates novel genomic features among budding yeasts (/Saccharomycotina/).</title>
        <authorList>
            <person name="Morales L."/>
            <person name="Noel B."/>
            <person name="Porcel B."/>
            <person name="Marcet-Houben M."/>
            <person name="Hullo M-F."/>
            <person name="Sacerdot C."/>
            <person name="Tekaia F."/>
            <person name="Leh-Louis V."/>
            <person name="Despons L."/>
            <person name="Khanna V."/>
            <person name="Aury J-M."/>
            <person name="Barbe V."/>
            <person name="Couloux A."/>
            <person name="Labadie K."/>
            <person name="Pelletier E."/>
            <person name="Souciet J-L."/>
            <person name="Boekhout T."/>
            <person name="Gabaldon T."/>
            <person name="Wincker P."/>
            <person name="Dujon B."/>
        </authorList>
    </citation>
    <scope>NUCLEOTIDE SEQUENCE</scope>
    <source>
        <strain evidence="7">CBS 1993</strain>
    </source>
</reference>
<keyword evidence="2 5" id="KW-0812">Transmembrane</keyword>
<dbReference type="PANTHER" id="PTHR13315">
    <property type="entry name" value="METALLO PHOSPHOESTERASE RELATED"/>
    <property type="match status" value="1"/>
</dbReference>
<dbReference type="PANTHER" id="PTHR13315:SF4">
    <property type="entry name" value="METALLOPHOSPHOESTERASE, ISOFORM E"/>
    <property type="match status" value="1"/>
</dbReference>
<dbReference type="InterPro" id="IPR029052">
    <property type="entry name" value="Metallo-depent_PP-like"/>
</dbReference>
<dbReference type="GO" id="GO:0006281">
    <property type="term" value="P:DNA repair"/>
    <property type="evidence" value="ECO:0007669"/>
    <property type="project" value="EnsemblFungi"/>
</dbReference>
<dbReference type="GO" id="GO:0016020">
    <property type="term" value="C:membrane"/>
    <property type="evidence" value="ECO:0007669"/>
    <property type="project" value="UniProtKB-SubCell"/>
</dbReference>
<dbReference type="EMBL" id="HG793129">
    <property type="protein sequence ID" value="CDK28307.1"/>
    <property type="molecule type" value="Genomic_DNA"/>
</dbReference>
<feature type="transmembrane region" description="Helical" evidence="5">
    <location>
        <begin position="432"/>
        <end position="451"/>
    </location>
</feature>
<organism evidence="7 8">
    <name type="scientific">Kuraishia capsulata CBS 1993</name>
    <dbReference type="NCBI Taxonomy" id="1382522"/>
    <lineage>
        <taxon>Eukaryota</taxon>
        <taxon>Fungi</taxon>
        <taxon>Dikarya</taxon>
        <taxon>Ascomycota</taxon>
        <taxon>Saccharomycotina</taxon>
        <taxon>Pichiomycetes</taxon>
        <taxon>Pichiales</taxon>
        <taxon>Pichiaceae</taxon>
        <taxon>Kuraishia</taxon>
    </lineage>
</organism>
<keyword evidence="8" id="KW-1185">Reference proteome</keyword>
<dbReference type="Gene3D" id="3.60.21.10">
    <property type="match status" value="1"/>
</dbReference>
<dbReference type="GeneID" id="34521685"/>
<dbReference type="GO" id="GO:0016787">
    <property type="term" value="F:hydrolase activity"/>
    <property type="evidence" value="ECO:0007669"/>
    <property type="project" value="InterPro"/>
</dbReference>
<evidence type="ECO:0000259" key="6">
    <source>
        <dbReference type="Pfam" id="PF00149"/>
    </source>
</evidence>
<dbReference type="SUPFAM" id="SSF56300">
    <property type="entry name" value="Metallo-dependent phosphatases"/>
    <property type="match status" value="1"/>
</dbReference>
<keyword evidence="4 5" id="KW-0472">Membrane</keyword>
<evidence type="ECO:0000256" key="5">
    <source>
        <dbReference type="SAM" id="Phobius"/>
    </source>
</evidence>
<dbReference type="InterPro" id="IPR004843">
    <property type="entry name" value="Calcineurin-like_PHP"/>
</dbReference>
<sequence>MDGSVSFKRRGNDDSKIWNAVRPEDAPASIPRREARVGSAVGGANKLAQAVSGIRWRHLGVLLVIWLVTIHYLERTVVNRAISKCSWKKWERWESSKSRGDHATGPIDPYRVAIVGDPQIVDEYSYKTRPKPLLRLTQTLSDNYLHRNYMAVHRKLSPHSVMFLGDLFDGGREWDDDVWLREYLRFASVFPPLEHTKSIFSIPGNHDIGFGNDVNATRLKRFRTMFGEANEYQILGNHTFVLIDSISLSATDLPEVNTEPTIFLESLVNDKKMKEYPRILLSHVPLYRFTDRQHCGPLRESKKRFPVMKGKQYQTVLEYELSQRLLEIVRPKLIFSGDDHDYCHVRHPFDQAYGEGSISGGGAGNSYADEITIKTFAMTGGIKYPAIQLLSLWNPRDGSEPDTDIQETGEVVVTDSTFRTRLCYMPDPYHALRIYAALMVFSISSLFLVCVTPRLCRKIHVLLFKDAARRSSILPTIAESDAWAVKPTRPATWKDCKIPERPNAGVFFLCLLLLFTEVWIVFWVYFSRA</sequence>
<name>W6MSV6_9ASCO</name>
<comment type="subcellular location">
    <subcellularLocation>
        <location evidence="1">Membrane</location>
        <topology evidence="1">Multi-pass membrane protein</topology>
    </subcellularLocation>
</comment>
<dbReference type="GO" id="GO:0006506">
    <property type="term" value="P:GPI anchor biosynthetic process"/>
    <property type="evidence" value="ECO:0007669"/>
    <property type="project" value="EnsemblFungi"/>
</dbReference>
<feature type="domain" description="Calcineurin-like phosphoesterase" evidence="6">
    <location>
        <begin position="111"/>
        <end position="342"/>
    </location>
</feature>
<keyword evidence="3 5" id="KW-1133">Transmembrane helix</keyword>
<evidence type="ECO:0000313" key="7">
    <source>
        <dbReference type="EMBL" id="CDK28307.1"/>
    </source>
</evidence>
<dbReference type="InterPro" id="IPR033308">
    <property type="entry name" value="PGAP5/Cdc1/Ted1"/>
</dbReference>
<evidence type="ECO:0000256" key="1">
    <source>
        <dbReference type="ARBA" id="ARBA00004141"/>
    </source>
</evidence>
<evidence type="ECO:0000256" key="3">
    <source>
        <dbReference type="ARBA" id="ARBA00022989"/>
    </source>
</evidence>
<proteinExistence type="predicted"/>
<reference evidence="7" key="1">
    <citation type="submission" date="2013-12" db="EMBL/GenBank/DDBJ databases">
        <authorList>
            <person name="Genoscope - CEA"/>
        </authorList>
    </citation>
    <scope>NUCLEOTIDE SEQUENCE</scope>
    <source>
        <strain evidence="7">CBS 1993</strain>
    </source>
</reference>
<dbReference type="Proteomes" id="UP000019384">
    <property type="component" value="Unassembled WGS sequence"/>
</dbReference>
<dbReference type="RefSeq" id="XP_022460297.1">
    <property type="nucleotide sequence ID" value="XM_022601008.1"/>
</dbReference>
<evidence type="ECO:0000256" key="2">
    <source>
        <dbReference type="ARBA" id="ARBA00022692"/>
    </source>
</evidence>
<evidence type="ECO:0000313" key="8">
    <source>
        <dbReference type="Proteomes" id="UP000019384"/>
    </source>
</evidence>
<dbReference type="STRING" id="1382522.W6MSV6"/>
<feature type="transmembrane region" description="Helical" evidence="5">
    <location>
        <begin position="504"/>
        <end position="526"/>
    </location>
</feature>
<dbReference type="GO" id="GO:0005783">
    <property type="term" value="C:endoplasmic reticulum"/>
    <property type="evidence" value="ECO:0007669"/>
    <property type="project" value="EnsemblFungi"/>
</dbReference>